<comment type="catalytic activity">
    <reaction evidence="6">
        <text>a 2'-deoxyadenosine in DNA + S-adenosyl-L-methionine = an N(6)-methyl-2'-deoxyadenosine in DNA + S-adenosyl-L-homocysteine + H(+)</text>
        <dbReference type="Rhea" id="RHEA:15197"/>
        <dbReference type="Rhea" id="RHEA-COMP:12418"/>
        <dbReference type="Rhea" id="RHEA-COMP:12419"/>
        <dbReference type="ChEBI" id="CHEBI:15378"/>
        <dbReference type="ChEBI" id="CHEBI:57856"/>
        <dbReference type="ChEBI" id="CHEBI:59789"/>
        <dbReference type="ChEBI" id="CHEBI:90615"/>
        <dbReference type="ChEBI" id="CHEBI:90616"/>
        <dbReference type="EC" id="2.1.1.72"/>
    </reaction>
</comment>
<dbReference type="GO" id="GO:0032259">
    <property type="term" value="P:methylation"/>
    <property type="evidence" value="ECO:0007669"/>
    <property type="project" value="UniProtKB-KW"/>
</dbReference>
<keyword evidence="4" id="KW-0808">Transferase</keyword>
<evidence type="ECO:0000256" key="1">
    <source>
        <dbReference type="ARBA" id="ARBA00006594"/>
    </source>
</evidence>
<dbReference type="GO" id="GO:0009007">
    <property type="term" value="F:site-specific DNA-methyltransferase (adenine-specific) activity"/>
    <property type="evidence" value="ECO:0007669"/>
    <property type="project" value="UniProtKB-EC"/>
</dbReference>
<organism evidence="7 8">
    <name type="scientific">Selenomonas ruminantium</name>
    <dbReference type="NCBI Taxonomy" id="971"/>
    <lineage>
        <taxon>Bacteria</taxon>
        <taxon>Bacillati</taxon>
        <taxon>Bacillota</taxon>
        <taxon>Negativicutes</taxon>
        <taxon>Selenomonadales</taxon>
        <taxon>Selenomonadaceae</taxon>
        <taxon>Selenomonas</taxon>
    </lineage>
</organism>
<dbReference type="Pfam" id="PF02086">
    <property type="entry name" value="MethyltransfD12"/>
    <property type="match status" value="1"/>
</dbReference>
<dbReference type="AlphaFoldDB" id="A0A1M6WPE6"/>
<dbReference type="PANTHER" id="PTHR30481">
    <property type="entry name" value="DNA ADENINE METHYLASE"/>
    <property type="match status" value="1"/>
</dbReference>
<keyword evidence="5" id="KW-0949">S-adenosyl-L-methionine</keyword>
<dbReference type="PANTHER" id="PTHR30481:SF2">
    <property type="entry name" value="SITE-SPECIFIC DNA-METHYLTRANSFERASE (ADENINE-SPECIFIC)"/>
    <property type="match status" value="1"/>
</dbReference>
<dbReference type="GO" id="GO:0009307">
    <property type="term" value="P:DNA restriction-modification system"/>
    <property type="evidence" value="ECO:0007669"/>
    <property type="project" value="InterPro"/>
</dbReference>
<dbReference type="RefSeq" id="WP_073091800.1">
    <property type="nucleotide sequence ID" value="NZ_FRBC01000027.1"/>
</dbReference>
<reference evidence="7 8" key="1">
    <citation type="submission" date="2016-11" db="EMBL/GenBank/DDBJ databases">
        <authorList>
            <person name="Jaros S."/>
            <person name="Januszkiewicz K."/>
            <person name="Wedrychowicz H."/>
        </authorList>
    </citation>
    <scope>NUCLEOTIDE SEQUENCE [LARGE SCALE GENOMIC DNA]</scope>
    <source>
        <strain evidence="7 8">HD4</strain>
    </source>
</reference>
<dbReference type="EC" id="2.1.1.72" evidence="2"/>
<dbReference type="GO" id="GO:0043565">
    <property type="term" value="F:sequence-specific DNA binding"/>
    <property type="evidence" value="ECO:0007669"/>
    <property type="project" value="TreeGrafter"/>
</dbReference>
<dbReference type="OrthoDB" id="1632179at2"/>
<dbReference type="InterPro" id="IPR023095">
    <property type="entry name" value="Ade_MeTrfase_dom_2"/>
</dbReference>
<dbReference type="SUPFAM" id="SSF53335">
    <property type="entry name" value="S-adenosyl-L-methionine-dependent methyltransferases"/>
    <property type="match status" value="1"/>
</dbReference>
<dbReference type="GO" id="GO:0006298">
    <property type="term" value="P:mismatch repair"/>
    <property type="evidence" value="ECO:0007669"/>
    <property type="project" value="TreeGrafter"/>
</dbReference>
<dbReference type="Gene3D" id="1.10.1020.10">
    <property type="entry name" value="Adenine-specific Methyltransferase, Domain 2"/>
    <property type="match status" value="1"/>
</dbReference>
<dbReference type="InterPro" id="IPR029063">
    <property type="entry name" value="SAM-dependent_MTases_sf"/>
</dbReference>
<name>A0A1M6WPE6_SELRU</name>
<proteinExistence type="inferred from homology"/>
<evidence type="ECO:0000313" key="7">
    <source>
        <dbReference type="EMBL" id="SHK95469.1"/>
    </source>
</evidence>
<comment type="similarity">
    <text evidence="1">Belongs to the N(4)/N(6)-methyltransferase family.</text>
</comment>
<evidence type="ECO:0000256" key="3">
    <source>
        <dbReference type="ARBA" id="ARBA00022603"/>
    </source>
</evidence>
<dbReference type="InterPro" id="IPR012327">
    <property type="entry name" value="MeTrfase_D12"/>
</dbReference>
<dbReference type="InterPro" id="IPR012263">
    <property type="entry name" value="M_m6A_EcoRV"/>
</dbReference>
<keyword evidence="3 7" id="KW-0489">Methyltransferase</keyword>
<accession>A0A1M6WPE6</accession>
<evidence type="ECO:0000256" key="6">
    <source>
        <dbReference type="ARBA" id="ARBA00047942"/>
    </source>
</evidence>
<sequence>MPSTNTPLRYPGGKSQLTDFVYHTIQLNNINDTIYCEPFSGGAGVAMSLLLKNRVSSVILNDLDTAIYSIWHAILQDTERLLNAIENVNVSMETWHQQRQIYDKLRDSEDYSFELAFAAFFLNRTNRSGIITGGPIGGMEQTGKYLVDCRFNKKTLSAKIRKIADKRARIELHHLDAVDLIRDVLLHQPADKLFTFFDPPYYQQGKNLYKNAFDDEKHSDLAMAIRTMQGYHWIVTYDNTPKIEEIYGADIEIKRYTLQYMATQKRREQELFFHSSITTVESFDKVIFED</sequence>
<dbReference type="GO" id="GO:1904047">
    <property type="term" value="F:S-adenosyl-L-methionine binding"/>
    <property type="evidence" value="ECO:0007669"/>
    <property type="project" value="TreeGrafter"/>
</dbReference>
<dbReference type="Gene3D" id="3.40.50.150">
    <property type="entry name" value="Vaccinia Virus protein VP39"/>
    <property type="match status" value="1"/>
</dbReference>
<dbReference type="EMBL" id="FRBC01000027">
    <property type="protein sequence ID" value="SHK95469.1"/>
    <property type="molecule type" value="Genomic_DNA"/>
</dbReference>
<evidence type="ECO:0000313" key="8">
    <source>
        <dbReference type="Proteomes" id="UP000184263"/>
    </source>
</evidence>
<evidence type="ECO:0000256" key="2">
    <source>
        <dbReference type="ARBA" id="ARBA00011900"/>
    </source>
</evidence>
<evidence type="ECO:0000256" key="4">
    <source>
        <dbReference type="ARBA" id="ARBA00022679"/>
    </source>
</evidence>
<dbReference type="PIRSF" id="PIRSF000398">
    <property type="entry name" value="M_m6A_EcoRV"/>
    <property type="match status" value="1"/>
</dbReference>
<evidence type="ECO:0000256" key="5">
    <source>
        <dbReference type="ARBA" id="ARBA00022691"/>
    </source>
</evidence>
<dbReference type="Proteomes" id="UP000184263">
    <property type="component" value="Unassembled WGS sequence"/>
</dbReference>
<protein>
    <recommendedName>
        <fullName evidence="2">site-specific DNA-methyltransferase (adenine-specific)</fullName>
        <ecNumber evidence="2">2.1.1.72</ecNumber>
    </recommendedName>
</protein>
<gene>
    <name evidence="7" type="ORF">SAMN05216582_1276</name>
</gene>
<dbReference type="PRINTS" id="PR00505">
    <property type="entry name" value="D12N6MTFRASE"/>
</dbReference>